<dbReference type="AlphaFoldDB" id="A0A963YNZ1"/>
<dbReference type="InterPro" id="IPR012347">
    <property type="entry name" value="Ferritin-like"/>
</dbReference>
<evidence type="ECO:0000256" key="1">
    <source>
        <dbReference type="SAM" id="MobiDB-lite"/>
    </source>
</evidence>
<gene>
    <name evidence="4" type="ORF">ASILVAE211_02695</name>
</gene>
<feature type="signal peptide" evidence="2">
    <location>
        <begin position="1"/>
        <end position="31"/>
    </location>
</feature>
<keyword evidence="5" id="KW-1185">Reference proteome</keyword>
<organism evidence="4 5">
    <name type="scientific">Acidisoma silvae</name>
    <dbReference type="NCBI Taxonomy" id="2802396"/>
    <lineage>
        <taxon>Bacteria</taxon>
        <taxon>Pseudomonadati</taxon>
        <taxon>Pseudomonadota</taxon>
        <taxon>Alphaproteobacteria</taxon>
        <taxon>Acetobacterales</taxon>
        <taxon>Acidocellaceae</taxon>
        <taxon>Acidisoma</taxon>
    </lineage>
</organism>
<dbReference type="Pfam" id="PF13628">
    <property type="entry name" value="DUF4142"/>
    <property type="match status" value="1"/>
</dbReference>
<feature type="compositionally biased region" description="Low complexity" evidence="1">
    <location>
        <begin position="239"/>
        <end position="252"/>
    </location>
</feature>
<feature type="chain" id="PRO_5037592524" evidence="2">
    <location>
        <begin position="32"/>
        <end position="267"/>
    </location>
</feature>
<keyword evidence="2" id="KW-0732">Signal</keyword>
<dbReference type="PANTHER" id="PTHR38593">
    <property type="entry name" value="BLR2558 PROTEIN"/>
    <property type="match status" value="1"/>
</dbReference>
<dbReference type="Gene3D" id="1.20.1260.10">
    <property type="match status" value="1"/>
</dbReference>
<comment type="caution">
    <text evidence="4">The sequence shown here is derived from an EMBL/GenBank/DDBJ whole genome shotgun (WGS) entry which is preliminary data.</text>
</comment>
<proteinExistence type="predicted"/>
<feature type="region of interest" description="Disordered" evidence="1">
    <location>
        <begin position="219"/>
        <end position="267"/>
    </location>
</feature>
<evidence type="ECO:0000256" key="2">
    <source>
        <dbReference type="SAM" id="SignalP"/>
    </source>
</evidence>
<reference evidence="4" key="1">
    <citation type="journal article" date="2021" name="Microorganisms">
        <title>Acidisoma silvae sp. nov. and Acidisomacellulosilytica sp. nov., Two Acidophilic Bacteria Isolated from Decaying Wood, Hydrolyzing Cellulose and Producing Poly-3-hydroxybutyrate.</title>
        <authorList>
            <person name="Mieszkin S."/>
            <person name="Pouder E."/>
            <person name="Uroz S."/>
            <person name="Simon-Colin C."/>
            <person name="Alain K."/>
        </authorList>
    </citation>
    <scope>NUCLEOTIDE SEQUENCE</scope>
    <source>
        <strain evidence="4">HW T2.11</strain>
    </source>
</reference>
<feature type="compositionally biased region" description="Low complexity" evidence="1">
    <location>
        <begin position="222"/>
        <end position="231"/>
    </location>
</feature>
<evidence type="ECO:0000313" key="5">
    <source>
        <dbReference type="Proteomes" id="UP000708298"/>
    </source>
</evidence>
<dbReference type="PANTHER" id="PTHR38593:SF1">
    <property type="entry name" value="BLR2558 PROTEIN"/>
    <property type="match status" value="1"/>
</dbReference>
<accession>A0A963YNZ1</accession>
<feature type="domain" description="DUF4142" evidence="3">
    <location>
        <begin position="79"/>
        <end position="214"/>
    </location>
</feature>
<sequence length="267" mass="27976">MRNDQTHSNRWLLSTACGLALLTASGTAALAQNVPTTDATAPQGSGAATQVILLKPGQEAGTPTVSASDTAPNPAASTQDAHFVWAASATNQAEVEFGKLAQARGQTTNEQNFGQMLQADHANSEQALTPIAETLMLKTSPGLSPMQISLLQQLQSVPADQFDMTFNQAMVRAHQHAIAVFRQEAMAGQNPQLRAYAHQTLPALENHLQLAQSMSPMPMPGPAMASMAPAPVDVPPPSSVVNPPVSGNPDSSADQLNGRVLQFNGQS</sequence>
<reference evidence="4" key="2">
    <citation type="submission" date="2021-01" db="EMBL/GenBank/DDBJ databases">
        <authorList>
            <person name="Mieszkin S."/>
            <person name="Pouder E."/>
            <person name="Alain K."/>
        </authorList>
    </citation>
    <scope>NUCLEOTIDE SEQUENCE</scope>
    <source>
        <strain evidence="4">HW T2.11</strain>
    </source>
</reference>
<dbReference type="RefSeq" id="WP_227319732.1">
    <property type="nucleotide sequence ID" value="NZ_JAESVB010000001.1"/>
</dbReference>
<name>A0A963YNZ1_9PROT</name>
<evidence type="ECO:0000259" key="3">
    <source>
        <dbReference type="Pfam" id="PF13628"/>
    </source>
</evidence>
<evidence type="ECO:0000313" key="4">
    <source>
        <dbReference type="EMBL" id="MCB8874077.1"/>
    </source>
</evidence>
<dbReference type="EMBL" id="JAESVB010000001">
    <property type="protein sequence ID" value="MCB8874077.1"/>
    <property type="molecule type" value="Genomic_DNA"/>
</dbReference>
<dbReference type="InterPro" id="IPR025419">
    <property type="entry name" value="DUF4142"/>
</dbReference>
<dbReference type="Proteomes" id="UP000708298">
    <property type="component" value="Unassembled WGS sequence"/>
</dbReference>
<protein>
    <submittedName>
        <fullName evidence="4">DUF4142 domain-containing protein</fullName>
    </submittedName>
</protein>